<reference evidence="3 4" key="1">
    <citation type="submission" date="2019-07" db="EMBL/GenBank/DDBJ databases">
        <title>De Novo Assembly of kiwifruit Actinidia rufa.</title>
        <authorList>
            <person name="Sugita-Konishi S."/>
            <person name="Sato K."/>
            <person name="Mori E."/>
            <person name="Abe Y."/>
            <person name="Kisaki G."/>
            <person name="Hamano K."/>
            <person name="Suezawa K."/>
            <person name="Otani M."/>
            <person name="Fukuda T."/>
            <person name="Manabe T."/>
            <person name="Gomi K."/>
            <person name="Tabuchi M."/>
            <person name="Akimitsu K."/>
            <person name="Kataoka I."/>
        </authorList>
    </citation>
    <scope>NUCLEOTIDE SEQUENCE [LARGE SCALE GENOMIC DNA]</scope>
    <source>
        <strain evidence="4">cv. Fuchu</strain>
    </source>
</reference>
<evidence type="ECO:0000259" key="2">
    <source>
        <dbReference type="Pfam" id="PF20522"/>
    </source>
</evidence>
<proteinExistence type="predicted"/>
<evidence type="ECO:0000313" key="3">
    <source>
        <dbReference type="EMBL" id="GFZ19700.1"/>
    </source>
</evidence>
<dbReference type="PANTHER" id="PTHR36046:SF1">
    <property type="entry name" value="DUF6737 DOMAIN-CONTAINING PROTEIN"/>
    <property type="match status" value="1"/>
</dbReference>
<sequence length="169" mass="18927">MILIAVSPLPPSLSCHPLRLQHSHLKTHLSNPILCPKPSSIPPKSTHIRSKTTVLGTNSNDPKESAFMDDNGVIEDMDGYMNYLSLEYDSVWDTKPSWCQPWTITLTGLVAIASSWLVLQSAVVTTGVLCLICAWWYIFLYIYPKGKGSNPRMNWLNTRINSIRVGVEL</sequence>
<keyword evidence="1" id="KW-0472">Membrane</keyword>
<comment type="caution">
    <text evidence="3">The sequence shown here is derived from an EMBL/GenBank/DDBJ whole genome shotgun (WGS) entry which is preliminary data.</text>
</comment>
<keyword evidence="1" id="KW-0812">Transmembrane</keyword>
<organism evidence="3 4">
    <name type="scientific">Actinidia rufa</name>
    <dbReference type="NCBI Taxonomy" id="165716"/>
    <lineage>
        <taxon>Eukaryota</taxon>
        <taxon>Viridiplantae</taxon>
        <taxon>Streptophyta</taxon>
        <taxon>Embryophyta</taxon>
        <taxon>Tracheophyta</taxon>
        <taxon>Spermatophyta</taxon>
        <taxon>Magnoliopsida</taxon>
        <taxon>eudicotyledons</taxon>
        <taxon>Gunneridae</taxon>
        <taxon>Pentapetalae</taxon>
        <taxon>asterids</taxon>
        <taxon>Ericales</taxon>
        <taxon>Actinidiaceae</taxon>
        <taxon>Actinidia</taxon>
    </lineage>
</organism>
<dbReference type="OrthoDB" id="1747990at2759"/>
<keyword evidence="1" id="KW-1133">Transmembrane helix</keyword>
<keyword evidence="4" id="KW-1185">Reference proteome</keyword>
<gene>
    <name evidence="3" type="ORF">Acr_28g0004050</name>
</gene>
<name>A0A7J0H9A0_9ERIC</name>
<dbReference type="Pfam" id="PF20522">
    <property type="entry name" value="DUF6737"/>
    <property type="match status" value="1"/>
</dbReference>
<protein>
    <recommendedName>
        <fullName evidence="2">DUF6737 domain-containing protein</fullName>
    </recommendedName>
</protein>
<dbReference type="AlphaFoldDB" id="A0A7J0H9A0"/>
<feature type="transmembrane region" description="Helical" evidence="1">
    <location>
        <begin position="125"/>
        <end position="143"/>
    </location>
</feature>
<dbReference type="Proteomes" id="UP000585474">
    <property type="component" value="Unassembled WGS sequence"/>
</dbReference>
<dbReference type="EMBL" id="BJWL01000028">
    <property type="protein sequence ID" value="GFZ19700.1"/>
    <property type="molecule type" value="Genomic_DNA"/>
</dbReference>
<feature type="domain" description="DUF6737" evidence="2">
    <location>
        <begin position="90"/>
        <end position="145"/>
    </location>
</feature>
<evidence type="ECO:0000256" key="1">
    <source>
        <dbReference type="SAM" id="Phobius"/>
    </source>
</evidence>
<dbReference type="InterPro" id="IPR046625">
    <property type="entry name" value="DUF6737"/>
</dbReference>
<dbReference type="PANTHER" id="PTHR36046">
    <property type="entry name" value="PROTEIN, PUTATIVE-RELATED"/>
    <property type="match status" value="1"/>
</dbReference>
<accession>A0A7J0H9A0</accession>
<evidence type="ECO:0000313" key="4">
    <source>
        <dbReference type="Proteomes" id="UP000585474"/>
    </source>
</evidence>
<dbReference type="GO" id="GO:0009507">
    <property type="term" value="C:chloroplast"/>
    <property type="evidence" value="ECO:0007669"/>
    <property type="project" value="TreeGrafter"/>
</dbReference>